<evidence type="ECO:0000256" key="5">
    <source>
        <dbReference type="ARBA" id="ARBA00023002"/>
    </source>
</evidence>
<dbReference type="GO" id="GO:0055129">
    <property type="term" value="P:L-proline biosynthetic process"/>
    <property type="evidence" value="ECO:0007669"/>
    <property type="project" value="UniProtKB-UniRule"/>
</dbReference>
<dbReference type="FunFam" id="3.40.309.10:FF:000006">
    <property type="entry name" value="Gamma-glutamyl phosphate reductase"/>
    <property type="match status" value="1"/>
</dbReference>
<dbReference type="GO" id="GO:0050661">
    <property type="term" value="F:NADP binding"/>
    <property type="evidence" value="ECO:0007669"/>
    <property type="project" value="InterPro"/>
</dbReference>
<dbReference type="InterPro" id="IPR000965">
    <property type="entry name" value="GPR_dom"/>
</dbReference>
<protein>
    <recommendedName>
        <fullName evidence="7">Gamma-glutamyl phosphate reductase</fullName>
        <shortName evidence="7">GPR</shortName>
        <ecNumber evidence="7">1.2.1.41</ecNumber>
    </recommendedName>
    <alternativeName>
        <fullName evidence="7">Glutamate-5-semialdehyde dehydrogenase</fullName>
    </alternativeName>
    <alternativeName>
        <fullName evidence="7">Glutamyl-gamma-semialdehyde dehydrogenase</fullName>
        <shortName evidence="7">GSA dehydrogenase</shortName>
    </alternativeName>
</protein>
<dbReference type="NCBIfam" id="NF001221">
    <property type="entry name" value="PRK00197.1"/>
    <property type="match status" value="1"/>
</dbReference>
<dbReference type="EC" id="1.2.1.41" evidence="7"/>
<evidence type="ECO:0000256" key="6">
    <source>
        <dbReference type="ARBA" id="ARBA00049024"/>
    </source>
</evidence>
<evidence type="ECO:0000313" key="10">
    <source>
        <dbReference type="Proteomes" id="UP000614410"/>
    </source>
</evidence>
<dbReference type="InterPro" id="IPR016163">
    <property type="entry name" value="Ald_DH_C"/>
</dbReference>
<name>A0A934KGA9_9BACT</name>
<dbReference type="PANTHER" id="PTHR11063">
    <property type="entry name" value="GLUTAMATE SEMIALDEHYDE DEHYDROGENASE"/>
    <property type="match status" value="1"/>
</dbReference>
<evidence type="ECO:0000256" key="4">
    <source>
        <dbReference type="ARBA" id="ARBA00022857"/>
    </source>
</evidence>
<sequence>MTELDHDVVAIATRAREVAQEVARLDASTRNTALRTAAAALTEAAPAISIANQDDLEQARAAGVRGALLDRLSLTPSRLDGMADGLRAVAALPDVLGEVVEEWRRPNGLLLRRVRVPLGVIAVIYEARPNVTSDVAGLCLKSGNACILRGSSVAIRTNKVLVDTLREALQASDVPVDAVQLVSDTGRAAAASLMRCRGLVDLLIPRGGPALIADIVETSTVPYVIDGDGNCHVYVDAAADQDKARRIVLNAKLSKPSVCNAAEKLLVDESIAADFLPGVAAELSAAGVELRGDDGARELVPAMATATDADWDREYLDLVMSVRVVAGVDGAIAHVRAHSSGHTEAIVTEDRATATRFIEGCPSAVVMVNASTRFTDGAEFGYGAEIGNSTQRLHARGPMGVRELTTYRIEVWGDGQVRE</sequence>
<gene>
    <name evidence="7" type="primary">proA</name>
    <name evidence="9" type="ORF">JF887_05990</name>
</gene>
<dbReference type="HAMAP" id="MF_00412">
    <property type="entry name" value="ProA"/>
    <property type="match status" value="1"/>
</dbReference>
<proteinExistence type="inferred from homology"/>
<dbReference type="PANTHER" id="PTHR11063:SF8">
    <property type="entry name" value="DELTA-1-PYRROLINE-5-CARBOXYLATE SYNTHASE"/>
    <property type="match status" value="1"/>
</dbReference>
<keyword evidence="2 7" id="KW-0028">Amino-acid biosynthesis</keyword>
<comment type="pathway">
    <text evidence="1 7">Amino-acid biosynthesis; L-proline biosynthesis; L-glutamate 5-semialdehyde from L-glutamate: step 2/2.</text>
</comment>
<comment type="subcellular location">
    <subcellularLocation>
        <location evidence="7">Cytoplasm</location>
    </subcellularLocation>
</comment>
<dbReference type="PIRSF" id="PIRSF000151">
    <property type="entry name" value="GPR"/>
    <property type="match status" value="1"/>
</dbReference>
<evidence type="ECO:0000256" key="3">
    <source>
        <dbReference type="ARBA" id="ARBA00022650"/>
    </source>
</evidence>
<comment type="catalytic activity">
    <reaction evidence="6 7">
        <text>L-glutamate 5-semialdehyde + phosphate + NADP(+) = L-glutamyl 5-phosphate + NADPH + H(+)</text>
        <dbReference type="Rhea" id="RHEA:19541"/>
        <dbReference type="ChEBI" id="CHEBI:15378"/>
        <dbReference type="ChEBI" id="CHEBI:43474"/>
        <dbReference type="ChEBI" id="CHEBI:57783"/>
        <dbReference type="ChEBI" id="CHEBI:58066"/>
        <dbReference type="ChEBI" id="CHEBI:58274"/>
        <dbReference type="ChEBI" id="CHEBI:58349"/>
        <dbReference type="EC" id="1.2.1.41"/>
    </reaction>
</comment>
<evidence type="ECO:0000313" key="9">
    <source>
        <dbReference type="EMBL" id="MBJ7608966.1"/>
    </source>
</evidence>
<keyword evidence="4 7" id="KW-0521">NADP</keyword>
<keyword evidence="3 7" id="KW-0641">Proline biosynthesis</keyword>
<dbReference type="SUPFAM" id="SSF53720">
    <property type="entry name" value="ALDH-like"/>
    <property type="match status" value="1"/>
</dbReference>
<dbReference type="InterPro" id="IPR016161">
    <property type="entry name" value="Ald_DH/histidinol_DH"/>
</dbReference>
<comment type="similarity">
    <text evidence="7">Belongs to the gamma-glutamyl phosphate reductase family.</text>
</comment>
<keyword evidence="5 7" id="KW-0560">Oxidoreductase</keyword>
<evidence type="ECO:0000256" key="1">
    <source>
        <dbReference type="ARBA" id="ARBA00004985"/>
    </source>
</evidence>
<keyword evidence="7" id="KW-0963">Cytoplasm</keyword>
<dbReference type="Gene3D" id="3.40.309.10">
    <property type="entry name" value="Aldehyde Dehydrogenase, Chain A, domain 2"/>
    <property type="match status" value="1"/>
</dbReference>
<dbReference type="CDD" id="cd07079">
    <property type="entry name" value="ALDH_F18-19_ProA-GPR"/>
    <property type="match status" value="1"/>
</dbReference>
<evidence type="ECO:0000259" key="8">
    <source>
        <dbReference type="Pfam" id="PF00171"/>
    </source>
</evidence>
<dbReference type="InterPro" id="IPR016162">
    <property type="entry name" value="Ald_DH_N"/>
</dbReference>
<dbReference type="GO" id="GO:0005737">
    <property type="term" value="C:cytoplasm"/>
    <property type="evidence" value="ECO:0007669"/>
    <property type="project" value="UniProtKB-SubCell"/>
</dbReference>
<reference evidence="9 10" key="1">
    <citation type="submission" date="2020-10" db="EMBL/GenBank/DDBJ databases">
        <title>Ca. Dormibacterota MAGs.</title>
        <authorList>
            <person name="Montgomery K."/>
        </authorList>
    </citation>
    <scope>NUCLEOTIDE SEQUENCE [LARGE SCALE GENOMIC DNA]</scope>
    <source>
        <strain evidence="9">Mitchell_Peninsula_5</strain>
    </source>
</reference>
<feature type="domain" description="Aldehyde dehydrogenase" evidence="8">
    <location>
        <begin position="7"/>
        <end position="288"/>
    </location>
</feature>
<evidence type="ECO:0000256" key="2">
    <source>
        <dbReference type="ARBA" id="ARBA00022605"/>
    </source>
</evidence>
<dbReference type="Gene3D" id="3.40.605.10">
    <property type="entry name" value="Aldehyde Dehydrogenase, Chain A, domain 1"/>
    <property type="match status" value="1"/>
</dbReference>
<dbReference type="InterPro" id="IPR015590">
    <property type="entry name" value="Aldehyde_DH_dom"/>
</dbReference>
<dbReference type="AlphaFoldDB" id="A0A934KGA9"/>
<dbReference type="Proteomes" id="UP000614410">
    <property type="component" value="Unassembled WGS sequence"/>
</dbReference>
<organism evidence="9 10">
    <name type="scientific">Candidatus Amunia macphersoniae</name>
    <dbReference type="NCBI Taxonomy" id="3127014"/>
    <lineage>
        <taxon>Bacteria</taxon>
        <taxon>Bacillati</taxon>
        <taxon>Candidatus Dormiibacterota</taxon>
        <taxon>Candidatus Dormibacteria</taxon>
        <taxon>Candidatus Aeolococcales</taxon>
        <taxon>Candidatus Aeolococcaceae</taxon>
        <taxon>Candidatus Amunia</taxon>
    </lineage>
</organism>
<dbReference type="NCBIfam" id="TIGR00407">
    <property type="entry name" value="proA"/>
    <property type="match status" value="1"/>
</dbReference>
<dbReference type="GO" id="GO:0004350">
    <property type="term" value="F:glutamate-5-semialdehyde dehydrogenase activity"/>
    <property type="evidence" value="ECO:0007669"/>
    <property type="project" value="UniProtKB-UniRule"/>
</dbReference>
<dbReference type="EMBL" id="JAEKNN010000026">
    <property type="protein sequence ID" value="MBJ7608966.1"/>
    <property type="molecule type" value="Genomic_DNA"/>
</dbReference>
<dbReference type="InterPro" id="IPR012134">
    <property type="entry name" value="Glu-5-SA_DH"/>
</dbReference>
<comment type="function">
    <text evidence="7">Catalyzes the NADPH-dependent reduction of L-glutamate 5-phosphate into L-glutamate 5-semialdehyde and phosphate. The product spontaneously undergoes cyclization to form 1-pyrroline-5-carboxylate.</text>
</comment>
<accession>A0A934KGA9</accession>
<comment type="caution">
    <text evidence="9">The sequence shown here is derived from an EMBL/GenBank/DDBJ whole genome shotgun (WGS) entry which is preliminary data.</text>
</comment>
<dbReference type="Pfam" id="PF00171">
    <property type="entry name" value="Aldedh"/>
    <property type="match status" value="1"/>
</dbReference>
<evidence type="ECO:0000256" key="7">
    <source>
        <dbReference type="HAMAP-Rule" id="MF_00412"/>
    </source>
</evidence>